<accession>A0AAD9X6W3</accession>
<feature type="signal peptide" evidence="1">
    <location>
        <begin position="1"/>
        <end position="21"/>
    </location>
</feature>
<gene>
    <name evidence="2" type="ORF">Ddye_013720</name>
</gene>
<evidence type="ECO:0000313" key="2">
    <source>
        <dbReference type="EMBL" id="KAK2653864.1"/>
    </source>
</evidence>
<evidence type="ECO:0000256" key="1">
    <source>
        <dbReference type="SAM" id="SignalP"/>
    </source>
</evidence>
<proteinExistence type="predicted"/>
<dbReference type="AlphaFoldDB" id="A0AAD9X6W3"/>
<keyword evidence="1" id="KW-0732">Signal</keyword>
<dbReference type="EMBL" id="JANJYI010000004">
    <property type="protein sequence ID" value="KAK2653864.1"/>
    <property type="molecule type" value="Genomic_DNA"/>
</dbReference>
<sequence>MGSNYLLLCLLIMFMIQYSYLEGVKALKSEKLYSRCSNCDSSQCLASETYPHIIAFDGRLVAGALQSDYVNSNDRGLYLVHDVKGGQSKQYNAYFGWKSTSGSAYGYQR</sequence>
<organism evidence="2 3">
    <name type="scientific">Dipteronia dyeriana</name>
    <dbReference type="NCBI Taxonomy" id="168575"/>
    <lineage>
        <taxon>Eukaryota</taxon>
        <taxon>Viridiplantae</taxon>
        <taxon>Streptophyta</taxon>
        <taxon>Embryophyta</taxon>
        <taxon>Tracheophyta</taxon>
        <taxon>Spermatophyta</taxon>
        <taxon>Magnoliopsida</taxon>
        <taxon>eudicotyledons</taxon>
        <taxon>Gunneridae</taxon>
        <taxon>Pentapetalae</taxon>
        <taxon>rosids</taxon>
        <taxon>malvids</taxon>
        <taxon>Sapindales</taxon>
        <taxon>Sapindaceae</taxon>
        <taxon>Hippocastanoideae</taxon>
        <taxon>Acereae</taxon>
        <taxon>Dipteronia</taxon>
    </lineage>
</organism>
<comment type="caution">
    <text evidence="2">The sequence shown here is derived from an EMBL/GenBank/DDBJ whole genome shotgun (WGS) entry which is preliminary data.</text>
</comment>
<feature type="chain" id="PRO_5042283682" evidence="1">
    <location>
        <begin position="22"/>
        <end position="109"/>
    </location>
</feature>
<evidence type="ECO:0000313" key="3">
    <source>
        <dbReference type="Proteomes" id="UP001280121"/>
    </source>
</evidence>
<protein>
    <submittedName>
        <fullName evidence="2">Uncharacterized protein</fullName>
    </submittedName>
</protein>
<keyword evidence="3" id="KW-1185">Reference proteome</keyword>
<name>A0AAD9X6W3_9ROSI</name>
<dbReference type="Proteomes" id="UP001280121">
    <property type="component" value="Unassembled WGS sequence"/>
</dbReference>
<reference evidence="2" key="1">
    <citation type="journal article" date="2023" name="Plant J.">
        <title>Genome sequences and population genomics provide insights into the demographic history, inbreeding, and mutation load of two 'living fossil' tree species of Dipteronia.</title>
        <authorList>
            <person name="Feng Y."/>
            <person name="Comes H.P."/>
            <person name="Chen J."/>
            <person name="Zhu S."/>
            <person name="Lu R."/>
            <person name="Zhang X."/>
            <person name="Li P."/>
            <person name="Qiu J."/>
            <person name="Olsen K.M."/>
            <person name="Qiu Y."/>
        </authorList>
    </citation>
    <scope>NUCLEOTIDE SEQUENCE</scope>
    <source>
        <strain evidence="2">KIB01</strain>
    </source>
</reference>